<accession>A0A0L0DAX5</accession>
<dbReference type="EMBL" id="GL349454">
    <property type="protein sequence ID" value="KNC49241.1"/>
    <property type="molecule type" value="Genomic_DNA"/>
</dbReference>
<sequence>MAARRHGRPVYCTYDDSNGGRVKARQEWRDCLTCAASASTRWFRVCAVCATACHPDHQLGPVHASRIVCDCATHPACIMRIENAKSGGAVWSMAPPAATAAGQMSSSIRTESQSSAAPPHPSLSAARTAGLARGHSPDVVDLVIAALAAAGSGEVETEAVLAQLASLADASTPSAAGECGAGSDDDNECVICMDASRELAVVPCGHRCLCRGCGAPGLCPDL</sequence>
<feature type="region of interest" description="Disordered" evidence="1">
    <location>
        <begin position="101"/>
        <end position="129"/>
    </location>
</feature>
<evidence type="ECO:0008006" key="4">
    <source>
        <dbReference type="Google" id="ProtNLM"/>
    </source>
</evidence>
<dbReference type="Proteomes" id="UP000054408">
    <property type="component" value="Unassembled WGS sequence"/>
</dbReference>
<reference evidence="2 3" key="1">
    <citation type="submission" date="2010-05" db="EMBL/GenBank/DDBJ databases">
        <title>The Genome Sequence of Thecamonas trahens ATCC 50062.</title>
        <authorList>
            <consortium name="The Broad Institute Genome Sequencing Platform"/>
            <person name="Russ C."/>
            <person name="Cuomo C."/>
            <person name="Shea T."/>
            <person name="Young S.K."/>
            <person name="Zeng Q."/>
            <person name="Koehrsen M."/>
            <person name="Haas B."/>
            <person name="Borodovsky M."/>
            <person name="Guigo R."/>
            <person name="Alvarado L."/>
            <person name="Berlin A."/>
            <person name="Bochicchio J."/>
            <person name="Borenstein D."/>
            <person name="Chapman S."/>
            <person name="Chen Z."/>
            <person name="Freedman E."/>
            <person name="Gellesch M."/>
            <person name="Goldberg J."/>
            <person name="Griggs A."/>
            <person name="Gujja S."/>
            <person name="Heilman E."/>
            <person name="Heiman D."/>
            <person name="Hepburn T."/>
            <person name="Howarth C."/>
            <person name="Jen D."/>
            <person name="Larson L."/>
            <person name="Mehta T."/>
            <person name="Park D."/>
            <person name="Pearson M."/>
            <person name="Roberts A."/>
            <person name="Saif S."/>
            <person name="Shenoy N."/>
            <person name="Sisk P."/>
            <person name="Stolte C."/>
            <person name="Sykes S."/>
            <person name="Thomson T."/>
            <person name="Walk T."/>
            <person name="White J."/>
            <person name="Yandava C."/>
            <person name="Burger G."/>
            <person name="Gray M.W."/>
            <person name="Holland P.W.H."/>
            <person name="King N."/>
            <person name="Lang F.B.F."/>
            <person name="Roger A.J."/>
            <person name="Ruiz-Trillo I."/>
            <person name="Lander E."/>
            <person name="Nusbaum C."/>
        </authorList>
    </citation>
    <scope>NUCLEOTIDE SEQUENCE [LARGE SCALE GENOMIC DNA]</scope>
    <source>
        <strain evidence="2 3">ATCC 50062</strain>
    </source>
</reference>
<proteinExistence type="predicted"/>
<dbReference type="OrthoDB" id="1711136at2759"/>
<evidence type="ECO:0000313" key="3">
    <source>
        <dbReference type="Proteomes" id="UP000054408"/>
    </source>
</evidence>
<dbReference type="Gene3D" id="3.30.40.10">
    <property type="entry name" value="Zinc/RING finger domain, C3HC4 (zinc finger)"/>
    <property type="match status" value="1"/>
</dbReference>
<dbReference type="InterPro" id="IPR013083">
    <property type="entry name" value="Znf_RING/FYVE/PHD"/>
</dbReference>
<keyword evidence="3" id="KW-1185">Reference proteome</keyword>
<gene>
    <name evidence="2" type="ORF">AMSG_05232</name>
</gene>
<dbReference type="RefSeq" id="XP_013757957.1">
    <property type="nucleotide sequence ID" value="XM_013902503.1"/>
</dbReference>
<protein>
    <recommendedName>
        <fullName evidence="4">RING-type domain-containing protein</fullName>
    </recommendedName>
</protein>
<dbReference type="AlphaFoldDB" id="A0A0L0DAX5"/>
<name>A0A0L0DAX5_THETB</name>
<dbReference type="Pfam" id="PF13920">
    <property type="entry name" value="zf-C3HC4_3"/>
    <property type="match status" value="1"/>
</dbReference>
<feature type="compositionally biased region" description="Low complexity" evidence="1">
    <location>
        <begin position="114"/>
        <end position="126"/>
    </location>
</feature>
<evidence type="ECO:0000313" key="2">
    <source>
        <dbReference type="EMBL" id="KNC49241.1"/>
    </source>
</evidence>
<dbReference type="GeneID" id="25564680"/>
<organism evidence="2 3">
    <name type="scientific">Thecamonas trahens ATCC 50062</name>
    <dbReference type="NCBI Taxonomy" id="461836"/>
    <lineage>
        <taxon>Eukaryota</taxon>
        <taxon>Apusozoa</taxon>
        <taxon>Apusomonadida</taxon>
        <taxon>Apusomonadidae</taxon>
        <taxon>Thecamonas</taxon>
    </lineage>
</organism>
<evidence type="ECO:0000256" key="1">
    <source>
        <dbReference type="SAM" id="MobiDB-lite"/>
    </source>
</evidence>
<feature type="compositionally biased region" description="Polar residues" evidence="1">
    <location>
        <begin position="102"/>
        <end position="113"/>
    </location>
</feature>